<dbReference type="EMBL" id="LQWY01000014">
    <property type="protein sequence ID" value="OAH61981.1"/>
    <property type="molecule type" value="Genomic_DNA"/>
</dbReference>
<evidence type="ECO:0008006" key="3">
    <source>
        <dbReference type="Google" id="ProtNLM"/>
    </source>
</evidence>
<name>A0A177LBL2_9BACI</name>
<protein>
    <recommendedName>
        <fullName evidence="3">IDEAL domain-containing protein</fullName>
    </recommendedName>
</protein>
<evidence type="ECO:0000313" key="2">
    <source>
        <dbReference type="Proteomes" id="UP000076935"/>
    </source>
</evidence>
<gene>
    <name evidence="1" type="ORF">AWH49_11210</name>
</gene>
<accession>A0A177LBL2</accession>
<dbReference type="AlphaFoldDB" id="A0A177LBL2"/>
<dbReference type="Proteomes" id="UP000076935">
    <property type="component" value="Unassembled WGS sequence"/>
</dbReference>
<sequence>MNIGDWVFCKVGEETALGYITGLPYSNGQVYVTRVAKRVNDMLVWMKPESRIYEQNKTAVLNNTLSKEDYQDLIDLAIITADKEWFFELRERMLQDAQTVHKY</sequence>
<comment type="caution">
    <text evidence="1">The sequence shown here is derived from an EMBL/GenBank/DDBJ whole genome shotgun (WGS) entry which is preliminary data.</text>
</comment>
<keyword evidence="2" id="KW-1185">Reference proteome</keyword>
<evidence type="ECO:0000313" key="1">
    <source>
        <dbReference type="EMBL" id="OAH61981.1"/>
    </source>
</evidence>
<organism evidence="1 2">
    <name type="scientific">Domibacillus aminovorans</name>
    <dbReference type="NCBI Taxonomy" id="29332"/>
    <lineage>
        <taxon>Bacteria</taxon>
        <taxon>Bacillati</taxon>
        <taxon>Bacillota</taxon>
        <taxon>Bacilli</taxon>
        <taxon>Bacillales</taxon>
        <taxon>Bacillaceae</taxon>
        <taxon>Domibacillus</taxon>
    </lineage>
</organism>
<dbReference type="RefSeq" id="WP_063965127.1">
    <property type="nucleotide sequence ID" value="NZ_JBCNAN010000021.1"/>
</dbReference>
<reference evidence="1 2" key="1">
    <citation type="submission" date="2016-01" db="EMBL/GenBank/DDBJ databases">
        <title>Investigation of taxonomic status of Bacillus aminovorans.</title>
        <authorList>
            <person name="Verma A."/>
            <person name="Pal Y."/>
            <person name="Krishnamurthi S."/>
        </authorList>
    </citation>
    <scope>NUCLEOTIDE SEQUENCE [LARGE SCALE GENOMIC DNA]</scope>
    <source>
        <strain evidence="1 2">DSM 1314</strain>
    </source>
</reference>
<proteinExistence type="predicted"/>